<gene>
    <name evidence="9" type="ORF">PILCRDRAFT_813955</name>
</gene>
<dbReference type="InterPro" id="IPR041805">
    <property type="entry name" value="ASMase/PPN1_MPP"/>
</dbReference>
<evidence type="ECO:0000256" key="3">
    <source>
        <dbReference type="PIRNR" id="PIRNR000948"/>
    </source>
</evidence>
<dbReference type="CDD" id="cd00842">
    <property type="entry name" value="MPP_ASMase"/>
    <property type="match status" value="1"/>
</dbReference>
<comment type="function">
    <text evidence="3">Converts sphingomyelin to ceramide.</text>
</comment>
<dbReference type="EMBL" id="KN832976">
    <property type="protein sequence ID" value="KIM88956.1"/>
    <property type="molecule type" value="Genomic_DNA"/>
</dbReference>
<protein>
    <recommendedName>
        <fullName evidence="3">Sphingomyelin phosphodiesterase</fullName>
    </recommendedName>
</protein>
<evidence type="ECO:0000256" key="2">
    <source>
        <dbReference type="ARBA" id="ARBA00023180"/>
    </source>
</evidence>
<feature type="binding site" evidence="4">
    <location>
        <position position="321"/>
    </location>
    <ligand>
        <name>Zn(2+)</name>
        <dbReference type="ChEBI" id="CHEBI:29105"/>
        <label>1</label>
    </ligand>
</feature>
<keyword evidence="1 3" id="KW-0378">Hydrolase</keyword>
<name>A0A0C3GE94_PILCF</name>
<dbReference type="AlphaFoldDB" id="A0A0C3GE94"/>
<comment type="cofactor">
    <cofactor evidence="4">
        <name>Zn(2+)</name>
        <dbReference type="ChEBI" id="CHEBI:29105"/>
    </cofactor>
    <text evidence="4">Binds 2 Zn(2+) ions per subunit.</text>
</comment>
<dbReference type="InterPro" id="IPR004843">
    <property type="entry name" value="Calcineurin-like_PHP"/>
</dbReference>
<dbReference type="InterPro" id="IPR029052">
    <property type="entry name" value="Metallo-depent_PP-like"/>
</dbReference>
<dbReference type="GO" id="GO:0005615">
    <property type="term" value="C:extracellular space"/>
    <property type="evidence" value="ECO:0007669"/>
    <property type="project" value="TreeGrafter"/>
</dbReference>
<feature type="binding site" evidence="4">
    <location>
        <position position="515"/>
    </location>
    <ligand>
        <name>Zn(2+)</name>
        <dbReference type="ChEBI" id="CHEBI:29105"/>
        <label>1</label>
    </ligand>
</feature>
<evidence type="ECO:0000313" key="10">
    <source>
        <dbReference type="Proteomes" id="UP000054166"/>
    </source>
</evidence>
<sequence length="681" mass="74417">MMLWAITYISLSYLTFWSSAVFAASSNEEIKPSTLTAPGAFPTSVFKKYYNSPTATSAQPQPVISDPVSHETYPFSLTDPEHIPQLDTKDPHPLPPTASSSRLLQQAVNQIKAIATNPEFGNNSCSKCIAGLEIAKMLALAAPEQGPTLAIELCLAFNFSSTCETTFSVLTLGAPITQVVANADVGSLDGQMICQSFLGGLCPLPPTSPLDLKGWFAKPKPNPLPAPKKPSGERLKVLHISDLHIDSRYANGAEANCTSSLCCRANNFNTMSPNKTVFPAPRFGAYGCDTPISLVLSTLNAIPELTGTKDEPLAFGVYTGDLVSHDPDNQLSRDITEYSEAIVYDLIKSQLPIGPVYATLGNHDSYNQAQDAPHSIGGALASQFSWNYNHLAKLWQHEEWLSDDAVKLAETHYSGYAVQYGKNLKVISLNSDMWYKANYFNYINTTDPDVSGMLRFLTDQLQAAEDAGQRAWIIGHVPSGWDGTNPMLNPTNLFYQIVDRFSPHVIANIFFGHTHEDQVSIFYSNNGTNMSAETAQTMSWTAPSITPLTNLNSGFRVYEVDSETFDILDAHTWMTDVNSFSQLDSQGPIFKYEYNTRETYGGSISNWGPDDPLNATWWHLVTEAMEANTTLVDTFNTLQGKSSVRTPPCTGNCTAAKICYIRSGSASLALQNCPKGFGSVQ</sequence>
<feature type="disulfide bond" evidence="5">
    <location>
        <begin position="257"/>
        <end position="262"/>
    </location>
</feature>
<dbReference type="HOGENOM" id="CLU_014743_2_1_1"/>
<reference evidence="10" key="2">
    <citation type="submission" date="2015-01" db="EMBL/GenBank/DDBJ databases">
        <title>Evolutionary Origins and Diversification of the Mycorrhizal Mutualists.</title>
        <authorList>
            <consortium name="DOE Joint Genome Institute"/>
            <consortium name="Mycorrhizal Genomics Consortium"/>
            <person name="Kohler A."/>
            <person name="Kuo A."/>
            <person name="Nagy L.G."/>
            <person name="Floudas D."/>
            <person name="Copeland A."/>
            <person name="Barry K.W."/>
            <person name="Cichocki N."/>
            <person name="Veneault-Fourrey C."/>
            <person name="LaButti K."/>
            <person name="Lindquist E.A."/>
            <person name="Lipzen A."/>
            <person name="Lundell T."/>
            <person name="Morin E."/>
            <person name="Murat C."/>
            <person name="Riley R."/>
            <person name="Ohm R."/>
            <person name="Sun H."/>
            <person name="Tunlid A."/>
            <person name="Henrissat B."/>
            <person name="Grigoriev I.V."/>
            <person name="Hibbett D.S."/>
            <person name="Martin F."/>
        </authorList>
    </citation>
    <scope>NUCLEOTIDE SEQUENCE [LARGE SCALE GENOMIC DNA]</scope>
    <source>
        <strain evidence="10">F 1598</strain>
    </source>
</reference>
<feature type="binding site" evidence="4">
    <location>
        <position position="362"/>
    </location>
    <ligand>
        <name>Zn(2+)</name>
        <dbReference type="ChEBI" id="CHEBI:29105"/>
        <label>2</label>
    </ligand>
</feature>
<dbReference type="SUPFAM" id="SSF56300">
    <property type="entry name" value="Metallo-dependent phosphatases"/>
    <property type="match status" value="1"/>
</dbReference>
<dbReference type="GO" id="GO:0046872">
    <property type="term" value="F:metal ion binding"/>
    <property type="evidence" value="ECO:0007669"/>
    <property type="project" value="UniProtKB-KW"/>
</dbReference>
<dbReference type="PIRSF" id="PIRSF000948">
    <property type="entry name" value="Sphingomy_PDE"/>
    <property type="match status" value="1"/>
</dbReference>
<feature type="region of interest" description="Disordered" evidence="6">
    <location>
        <begin position="79"/>
        <end position="99"/>
    </location>
</feature>
<keyword evidence="7" id="KW-0732">Signal</keyword>
<keyword evidence="3" id="KW-0326">Glycosidase</keyword>
<evidence type="ECO:0000256" key="1">
    <source>
        <dbReference type="ARBA" id="ARBA00022801"/>
    </source>
</evidence>
<evidence type="ECO:0000256" key="5">
    <source>
        <dbReference type="PIRSR" id="PIRSR000948-2"/>
    </source>
</evidence>
<feature type="disulfide bond" evidence="5">
    <location>
        <begin position="649"/>
        <end position="653"/>
    </location>
</feature>
<feature type="chain" id="PRO_5002177630" description="Sphingomyelin phosphodiesterase" evidence="7">
    <location>
        <begin position="24"/>
        <end position="681"/>
    </location>
</feature>
<dbReference type="GO" id="GO:0004767">
    <property type="term" value="F:sphingomyelin phosphodiesterase activity"/>
    <property type="evidence" value="ECO:0007669"/>
    <property type="project" value="UniProtKB-UniRule"/>
</dbReference>
<feature type="disulfide bond" evidence="5">
    <location>
        <begin position="263"/>
        <end position="288"/>
    </location>
</feature>
<feature type="binding site" evidence="4">
    <location>
        <position position="513"/>
    </location>
    <ligand>
        <name>Zn(2+)</name>
        <dbReference type="ChEBI" id="CHEBI:29105"/>
        <label>2</label>
    </ligand>
</feature>
<keyword evidence="4" id="KW-0479">Metal-binding</keyword>
<dbReference type="GO" id="GO:0016020">
    <property type="term" value="C:membrane"/>
    <property type="evidence" value="ECO:0007669"/>
    <property type="project" value="GOC"/>
</dbReference>
<dbReference type="STRING" id="765440.A0A0C3GE94"/>
<feature type="binding site" evidence="4">
    <location>
        <position position="242"/>
    </location>
    <ligand>
        <name>Zn(2+)</name>
        <dbReference type="ChEBI" id="CHEBI:29105"/>
        <label>1</label>
    </ligand>
</feature>
<evidence type="ECO:0000256" key="4">
    <source>
        <dbReference type="PIRSR" id="PIRSR000948-1"/>
    </source>
</evidence>
<evidence type="ECO:0000256" key="7">
    <source>
        <dbReference type="SAM" id="SignalP"/>
    </source>
</evidence>
<dbReference type="PANTHER" id="PTHR10340:SF27">
    <property type="entry name" value="ACL091CP"/>
    <property type="match status" value="1"/>
</dbReference>
<evidence type="ECO:0000256" key="6">
    <source>
        <dbReference type="SAM" id="MobiDB-lite"/>
    </source>
</evidence>
<feature type="binding site" evidence="4">
    <location>
        <position position="476"/>
    </location>
    <ligand>
        <name>Zn(2+)</name>
        <dbReference type="ChEBI" id="CHEBI:29105"/>
        <label>2</label>
    </ligand>
</feature>
<dbReference type="Proteomes" id="UP000054166">
    <property type="component" value="Unassembled WGS sequence"/>
</dbReference>
<comment type="similarity">
    <text evidence="3">Belongs to the acid sphingomyelinase family.</text>
</comment>
<feature type="binding site" evidence="4">
    <location>
        <position position="321"/>
    </location>
    <ligand>
        <name>Zn(2+)</name>
        <dbReference type="ChEBI" id="CHEBI:29105"/>
        <label>2</label>
    </ligand>
</feature>
<feature type="disulfide bond" evidence="5">
    <location>
        <begin position="125"/>
        <end position="202"/>
    </location>
</feature>
<dbReference type="GO" id="GO:0016798">
    <property type="term" value="F:hydrolase activity, acting on glycosyl bonds"/>
    <property type="evidence" value="ECO:0007669"/>
    <property type="project" value="UniProtKB-KW"/>
</dbReference>
<feature type="disulfide bond" evidence="5">
    <location>
        <begin position="128"/>
        <end position="194"/>
    </location>
</feature>
<dbReference type="Gene3D" id="3.60.21.10">
    <property type="match status" value="1"/>
</dbReference>
<reference evidence="9 10" key="1">
    <citation type="submission" date="2014-04" db="EMBL/GenBank/DDBJ databases">
        <authorList>
            <consortium name="DOE Joint Genome Institute"/>
            <person name="Kuo A."/>
            <person name="Tarkka M."/>
            <person name="Buscot F."/>
            <person name="Kohler A."/>
            <person name="Nagy L.G."/>
            <person name="Floudas D."/>
            <person name="Copeland A."/>
            <person name="Barry K.W."/>
            <person name="Cichocki N."/>
            <person name="Veneault-Fourrey C."/>
            <person name="LaButti K."/>
            <person name="Lindquist E.A."/>
            <person name="Lipzen A."/>
            <person name="Lundell T."/>
            <person name="Morin E."/>
            <person name="Murat C."/>
            <person name="Sun H."/>
            <person name="Tunlid A."/>
            <person name="Henrissat B."/>
            <person name="Grigoriev I.V."/>
            <person name="Hibbett D.S."/>
            <person name="Martin F."/>
            <person name="Nordberg H.P."/>
            <person name="Cantor M.N."/>
            <person name="Hua S.X."/>
        </authorList>
    </citation>
    <scope>NUCLEOTIDE SEQUENCE [LARGE SCALE GENOMIC DNA]</scope>
    <source>
        <strain evidence="9 10">F 1598</strain>
    </source>
</reference>
<keyword evidence="4" id="KW-0862">Zinc</keyword>
<accession>A0A0C3GE94</accession>
<dbReference type="InParanoid" id="A0A0C3GE94"/>
<dbReference type="InterPro" id="IPR011160">
    <property type="entry name" value="Sphingomy_PDE"/>
</dbReference>
<dbReference type="PANTHER" id="PTHR10340">
    <property type="entry name" value="SPHINGOMYELIN PHOSPHODIESTERASE"/>
    <property type="match status" value="1"/>
</dbReference>
<evidence type="ECO:0000313" key="9">
    <source>
        <dbReference type="EMBL" id="KIM88956.1"/>
    </source>
</evidence>
<feature type="signal peptide" evidence="7">
    <location>
        <begin position="1"/>
        <end position="23"/>
    </location>
</feature>
<proteinExistence type="inferred from homology"/>
<keyword evidence="5" id="KW-1015">Disulfide bond</keyword>
<feature type="domain" description="Calcineurin-like phosphoesterase" evidence="8">
    <location>
        <begin position="235"/>
        <end position="516"/>
    </location>
</feature>
<evidence type="ECO:0000259" key="8">
    <source>
        <dbReference type="Pfam" id="PF00149"/>
    </source>
</evidence>
<dbReference type="GO" id="GO:0006685">
    <property type="term" value="P:sphingomyelin catabolic process"/>
    <property type="evidence" value="ECO:0007669"/>
    <property type="project" value="UniProtKB-UniRule"/>
</dbReference>
<feature type="binding site" evidence="4">
    <location>
        <position position="244"/>
    </location>
    <ligand>
        <name>Zn(2+)</name>
        <dbReference type="ChEBI" id="CHEBI:29105"/>
        <label>1</label>
    </ligand>
</feature>
<feature type="compositionally biased region" description="Basic and acidic residues" evidence="6">
    <location>
        <begin position="79"/>
        <end position="92"/>
    </location>
</feature>
<dbReference type="OrthoDB" id="282973at2759"/>
<dbReference type="Pfam" id="PF00149">
    <property type="entry name" value="Metallophos"/>
    <property type="match status" value="1"/>
</dbReference>
<keyword evidence="2" id="KW-0325">Glycoprotein</keyword>
<organism evidence="9 10">
    <name type="scientific">Piloderma croceum (strain F 1598)</name>
    <dbReference type="NCBI Taxonomy" id="765440"/>
    <lineage>
        <taxon>Eukaryota</taxon>
        <taxon>Fungi</taxon>
        <taxon>Dikarya</taxon>
        <taxon>Basidiomycota</taxon>
        <taxon>Agaricomycotina</taxon>
        <taxon>Agaricomycetes</taxon>
        <taxon>Agaricomycetidae</taxon>
        <taxon>Atheliales</taxon>
        <taxon>Atheliaceae</taxon>
        <taxon>Piloderma</taxon>
    </lineage>
</organism>
<keyword evidence="10" id="KW-1185">Reference proteome</keyword>